<keyword evidence="6" id="KW-1185">Reference proteome</keyword>
<keyword evidence="2 5" id="KW-0012">Acyltransferase</keyword>
<dbReference type="GO" id="GO:0003841">
    <property type="term" value="F:1-acylglycerol-3-phosphate O-acyltransferase activity"/>
    <property type="evidence" value="ECO:0007669"/>
    <property type="project" value="TreeGrafter"/>
</dbReference>
<feature type="domain" description="Phospholipid/glycerol acyltransferase" evidence="4">
    <location>
        <begin position="38"/>
        <end position="153"/>
    </location>
</feature>
<sequence length="257" mass="27894">MAEFVYPPVIRTALTVFKALDCRISIVGAEHVPATGGAVLVSNHISYLDFLFAGLGAYRGGNRKTRFMAKDEVFRHAVSGPLMRGMKHIPVDRTDGQPAYDAAVRALRAGEVVGVFPEATISRSFMLKKFKTGAARMAADSGAPLLPVILWGTQQLWTKGRPKTLTKRHVPVTIMIGEPIHLEPTDKPVMVTRRLRAAMGEMLDRAQREYPTKPTGPADSWWLPSHLGGTAPTLEVAEAEDEQEAAAKAARRAGTGA</sequence>
<dbReference type="Pfam" id="PF01553">
    <property type="entry name" value="Acyltransferase"/>
    <property type="match status" value="1"/>
</dbReference>
<dbReference type="PANTHER" id="PTHR10434:SF55">
    <property type="entry name" value="POSSIBLE ACYLTRANSFERASE"/>
    <property type="match status" value="1"/>
</dbReference>
<feature type="region of interest" description="Disordered" evidence="3">
    <location>
        <begin position="208"/>
        <end position="257"/>
    </location>
</feature>
<evidence type="ECO:0000256" key="3">
    <source>
        <dbReference type="SAM" id="MobiDB-lite"/>
    </source>
</evidence>
<evidence type="ECO:0000256" key="1">
    <source>
        <dbReference type="ARBA" id="ARBA00022679"/>
    </source>
</evidence>
<protein>
    <submittedName>
        <fullName evidence="5">1-acyl-sn-glycerol-3-phosphate acyltransferase</fullName>
    </submittedName>
</protein>
<comment type="caution">
    <text evidence="5">The sequence shown here is derived from an EMBL/GenBank/DDBJ whole genome shotgun (WGS) entry which is preliminary data.</text>
</comment>
<dbReference type="InterPro" id="IPR002123">
    <property type="entry name" value="Plipid/glycerol_acylTrfase"/>
</dbReference>
<proteinExistence type="predicted"/>
<organism evidence="5 6">
    <name type="scientific">Kitasatospora kifunensis</name>
    <name type="common">Streptomyces kifunensis</name>
    <dbReference type="NCBI Taxonomy" id="58351"/>
    <lineage>
        <taxon>Bacteria</taxon>
        <taxon>Bacillati</taxon>
        <taxon>Actinomycetota</taxon>
        <taxon>Actinomycetes</taxon>
        <taxon>Kitasatosporales</taxon>
        <taxon>Streptomycetaceae</taxon>
        <taxon>Kitasatospora</taxon>
    </lineage>
</organism>
<dbReference type="GO" id="GO:0005886">
    <property type="term" value="C:plasma membrane"/>
    <property type="evidence" value="ECO:0007669"/>
    <property type="project" value="TreeGrafter"/>
</dbReference>
<dbReference type="SMART" id="SM00563">
    <property type="entry name" value="PlsC"/>
    <property type="match status" value="1"/>
</dbReference>
<reference evidence="5 6" key="1">
    <citation type="submission" date="2020-08" db="EMBL/GenBank/DDBJ databases">
        <title>Sequencing the genomes of 1000 actinobacteria strains.</title>
        <authorList>
            <person name="Klenk H.-P."/>
        </authorList>
    </citation>
    <scope>NUCLEOTIDE SEQUENCE [LARGE SCALE GENOMIC DNA]</scope>
    <source>
        <strain evidence="5 6">DSM 41654</strain>
    </source>
</reference>
<name>A0A7W7QXX4_KITKI</name>
<dbReference type="RefSeq" id="WP_184934091.1">
    <property type="nucleotide sequence ID" value="NZ_JACHJV010000001.1"/>
</dbReference>
<accession>A0A7W7QXX4</accession>
<gene>
    <name evidence="5" type="ORF">FHR34_000810</name>
</gene>
<evidence type="ECO:0000313" key="6">
    <source>
        <dbReference type="Proteomes" id="UP000540506"/>
    </source>
</evidence>
<evidence type="ECO:0000313" key="5">
    <source>
        <dbReference type="EMBL" id="MBB4921817.1"/>
    </source>
</evidence>
<dbReference type="AlphaFoldDB" id="A0A7W7QXX4"/>
<keyword evidence="1 5" id="KW-0808">Transferase</keyword>
<dbReference type="EMBL" id="JACHJV010000001">
    <property type="protein sequence ID" value="MBB4921817.1"/>
    <property type="molecule type" value="Genomic_DNA"/>
</dbReference>
<dbReference type="PANTHER" id="PTHR10434">
    <property type="entry name" value="1-ACYL-SN-GLYCEROL-3-PHOSPHATE ACYLTRANSFERASE"/>
    <property type="match status" value="1"/>
</dbReference>
<evidence type="ECO:0000256" key="2">
    <source>
        <dbReference type="ARBA" id="ARBA00023315"/>
    </source>
</evidence>
<dbReference type="Proteomes" id="UP000540506">
    <property type="component" value="Unassembled WGS sequence"/>
</dbReference>
<evidence type="ECO:0000259" key="4">
    <source>
        <dbReference type="SMART" id="SM00563"/>
    </source>
</evidence>
<dbReference type="CDD" id="cd07989">
    <property type="entry name" value="LPLAT_AGPAT-like"/>
    <property type="match status" value="1"/>
</dbReference>
<dbReference type="GO" id="GO:0006654">
    <property type="term" value="P:phosphatidic acid biosynthetic process"/>
    <property type="evidence" value="ECO:0007669"/>
    <property type="project" value="TreeGrafter"/>
</dbReference>
<dbReference type="SUPFAM" id="SSF69593">
    <property type="entry name" value="Glycerol-3-phosphate (1)-acyltransferase"/>
    <property type="match status" value="1"/>
</dbReference>